<proteinExistence type="inferred from homology"/>
<keyword evidence="3 5" id="KW-0964">Secreted</keyword>
<keyword evidence="4 5" id="KW-0732">Signal</keyword>
<dbReference type="Proteomes" id="UP001165083">
    <property type="component" value="Unassembled WGS sequence"/>
</dbReference>
<feature type="signal peptide" evidence="5">
    <location>
        <begin position="1"/>
        <end position="23"/>
    </location>
</feature>
<gene>
    <name evidence="6" type="ORF">Plil01_001035600</name>
</gene>
<comment type="domain">
    <text evidence="5">The RxLR-dEER motif acts to carry the protein into the host cell cytoplasm through binding to cell surface phosphatidylinositol-3-phosphate.</text>
</comment>
<organism evidence="6 7">
    <name type="scientific">Phytophthora lilii</name>
    <dbReference type="NCBI Taxonomy" id="2077276"/>
    <lineage>
        <taxon>Eukaryota</taxon>
        <taxon>Sar</taxon>
        <taxon>Stramenopiles</taxon>
        <taxon>Oomycota</taxon>
        <taxon>Peronosporomycetes</taxon>
        <taxon>Peronosporales</taxon>
        <taxon>Peronosporaceae</taxon>
        <taxon>Phytophthora</taxon>
    </lineage>
</organism>
<evidence type="ECO:0000256" key="5">
    <source>
        <dbReference type="RuleBase" id="RU367124"/>
    </source>
</evidence>
<evidence type="ECO:0000313" key="6">
    <source>
        <dbReference type="EMBL" id="GMF25152.1"/>
    </source>
</evidence>
<dbReference type="InterPro" id="IPR031825">
    <property type="entry name" value="RXLR"/>
</dbReference>
<evidence type="ECO:0000256" key="1">
    <source>
        <dbReference type="ARBA" id="ARBA00004613"/>
    </source>
</evidence>
<sequence>MRLHYVLLVALTTLLASSKFVAADFQHTPLAKMVASQQDYIAKRSLRIHKQADDSDEDVIEDNKDEERGLNLLDKAKIQAWIVQGKTLSRCSRVLD</sequence>
<comment type="caution">
    <text evidence="6">The sequence shown here is derived from an EMBL/GenBank/DDBJ whole genome shotgun (WGS) entry which is preliminary data.</text>
</comment>
<reference evidence="6" key="1">
    <citation type="submission" date="2023-04" db="EMBL/GenBank/DDBJ databases">
        <title>Phytophthora lilii NBRC 32176.</title>
        <authorList>
            <person name="Ichikawa N."/>
            <person name="Sato H."/>
            <person name="Tonouchi N."/>
        </authorList>
    </citation>
    <scope>NUCLEOTIDE SEQUENCE</scope>
    <source>
        <strain evidence="6">NBRC 32176</strain>
    </source>
</reference>
<comment type="similarity">
    <text evidence="2 5">Belongs to the RxLR effector family.</text>
</comment>
<name>A0A9W6U2M3_9STRA</name>
<dbReference type="AlphaFoldDB" id="A0A9W6U2M3"/>
<comment type="function">
    <text evidence="5">Effector that suppresses plant defense responses during pathogen infection.</text>
</comment>
<feature type="chain" id="PRO_5041020161" description="RxLR effector protein" evidence="5">
    <location>
        <begin position="24"/>
        <end position="96"/>
    </location>
</feature>
<evidence type="ECO:0000256" key="3">
    <source>
        <dbReference type="ARBA" id="ARBA00022525"/>
    </source>
</evidence>
<keyword evidence="7" id="KW-1185">Reference proteome</keyword>
<evidence type="ECO:0000313" key="7">
    <source>
        <dbReference type="Proteomes" id="UP001165083"/>
    </source>
</evidence>
<evidence type="ECO:0000256" key="4">
    <source>
        <dbReference type="ARBA" id="ARBA00022729"/>
    </source>
</evidence>
<comment type="subcellular location">
    <subcellularLocation>
        <location evidence="1 5">Secreted</location>
    </subcellularLocation>
</comment>
<dbReference type="EMBL" id="BSXW01000542">
    <property type="protein sequence ID" value="GMF25152.1"/>
    <property type="molecule type" value="Genomic_DNA"/>
</dbReference>
<evidence type="ECO:0000256" key="2">
    <source>
        <dbReference type="ARBA" id="ARBA00010400"/>
    </source>
</evidence>
<protein>
    <recommendedName>
        <fullName evidence="5">RxLR effector protein</fullName>
    </recommendedName>
</protein>
<dbReference type="Pfam" id="PF16810">
    <property type="entry name" value="RXLR"/>
    <property type="match status" value="1"/>
</dbReference>
<dbReference type="GO" id="GO:0005576">
    <property type="term" value="C:extracellular region"/>
    <property type="evidence" value="ECO:0007669"/>
    <property type="project" value="UniProtKB-SubCell"/>
</dbReference>
<accession>A0A9W6U2M3</accession>